<evidence type="ECO:0000313" key="2">
    <source>
        <dbReference type="Proteomes" id="UP000325607"/>
    </source>
</evidence>
<sequence length="81" mass="8957">MSLNLRLDCLPNKKTSQASHHMHMSEANQIMEALSTNDANMKIREGWKLLSVVVTTHPNGQLHPCYILGKGQSDDDPSAAE</sequence>
<dbReference type="Proteomes" id="UP000325607">
    <property type="component" value="Unassembled WGS sequence"/>
</dbReference>
<dbReference type="RefSeq" id="WP_150581492.1">
    <property type="nucleotide sequence ID" value="NZ_CABVGX010000026.1"/>
</dbReference>
<dbReference type="EMBL" id="CABVGX010000026">
    <property type="protein sequence ID" value="VVN02665.1"/>
    <property type="molecule type" value="Genomic_DNA"/>
</dbReference>
<proteinExistence type="predicted"/>
<gene>
    <name evidence="1" type="ORF">PS645_03373</name>
</gene>
<dbReference type="AlphaFoldDB" id="A0A5E6UA42"/>
<accession>A0A5E6UA42</accession>
<evidence type="ECO:0000313" key="1">
    <source>
        <dbReference type="EMBL" id="VVN02665.1"/>
    </source>
</evidence>
<protein>
    <submittedName>
        <fullName evidence="1">Uncharacterized protein</fullName>
    </submittedName>
</protein>
<dbReference type="OrthoDB" id="7007356at2"/>
<organism evidence="1 2">
    <name type="scientific">Pseudomonas fluorescens</name>
    <dbReference type="NCBI Taxonomy" id="294"/>
    <lineage>
        <taxon>Bacteria</taxon>
        <taxon>Pseudomonadati</taxon>
        <taxon>Pseudomonadota</taxon>
        <taxon>Gammaproteobacteria</taxon>
        <taxon>Pseudomonadales</taxon>
        <taxon>Pseudomonadaceae</taxon>
        <taxon>Pseudomonas</taxon>
    </lineage>
</organism>
<reference evidence="1 2" key="1">
    <citation type="submission" date="2019-09" db="EMBL/GenBank/DDBJ databases">
        <authorList>
            <person name="Chandra G."/>
            <person name="Truman W A."/>
        </authorList>
    </citation>
    <scope>NUCLEOTIDE SEQUENCE [LARGE SCALE GENOMIC DNA]</scope>
    <source>
        <strain evidence="1">PS645</strain>
    </source>
</reference>
<name>A0A5E6UA42_PSEFL</name>